<dbReference type="Proteomes" id="UP000287166">
    <property type="component" value="Unassembled WGS sequence"/>
</dbReference>
<dbReference type="OrthoDB" id="3263651at2759"/>
<comment type="caution">
    <text evidence="2">The sequence shown here is derived from an EMBL/GenBank/DDBJ whole genome shotgun (WGS) entry which is preliminary data.</text>
</comment>
<keyword evidence="3" id="KW-1185">Reference proteome</keyword>
<dbReference type="EMBL" id="BFAD01000005">
    <property type="protein sequence ID" value="GBE83127.1"/>
    <property type="molecule type" value="Genomic_DNA"/>
</dbReference>
<name>A0A401GLR0_9APHY</name>
<feature type="region of interest" description="Disordered" evidence="1">
    <location>
        <begin position="1"/>
        <end position="22"/>
    </location>
</feature>
<organism evidence="2 3">
    <name type="scientific">Sparassis crispa</name>
    <dbReference type="NCBI Taxonomy" id="139825"/>
    <lineage>
        <taxon>Eukaryota</taxon>
        <taxon>Fungi</taxon>
        <taxon>Dikarya</taxon>
        <taxon>Basidiomycota</taxon>
        <taxon>Agaricomycotina</taxon>
        <taxon>Agaricomycetes</taxon>
        <taxon>Polyporales</taxon>
        <taxon>Sparassidaceae</taxon>
        <taxon>Sparassis</taxon>
    </lineage>
</organism>
<dbReference type="AlphaFoldDB" id="A0A401GLR0"/>
<evidence type="ECO:0000313" key="3">
    <source>
        <dbReference type="Proteomes" id="UP000287166"/>
    </source>
</evidence>
<dbReference type="InParanoid" id="A0A401GLR0"/>
<protein>
    <recommendedName>
        <fullName evidence="4">HNH nuclease domain-containing protein</fullName>
    </recommendedName>
</protein>
<evidence type="ECO:0000256" key="1">
    <source>
        <dbReference type="SAM" id="MobiDB-lite"/>
    </source>
</evidence>
<gene>
    <name evidence="2" type="ORF">SCP_0501740</name>
</gene>
<dbReference type="RefSeq" id="XP_027614040.1">
    <property type="nucleotide sequence ID" value="XM_027758239.1"/>
</dbReference>
<reference evidence="2 3" key="1">
    <citation type="journal article" date="2018" name="Sci. Rep.">
        <title>Genome sequence of the cauliflower mushroom Sparassis crispa (Hanabiratake) and its association with beneficial usage.</title>
        <authorList>
            <person name="Kiyama R."/>
            <person name="Furutani Y."/>
            <person name="Kawaguchi K."/>
            <person name="Nakanishi T."/>
        </authorList>
    </citation>
    <scope>NUCLEOTIDE SEQUENCE [LARGE SCALE GENOMIC DNA]</scope>
</reference>
<evidence type="ECO:0008006" key="4">
    <source>
        <dbReference type="Google" id="ProtNLM"/>
    </source>
</evidence>
<evidence type="ECO:0000313" key="2">
    <source>
        <dbReference type="EMBL" id="GBE83127.1"/>
    </source>
</evidence>
<proteinExistence type="predicted"/>
<dbReference type="GeneID" id="38780044"/>
<accession>A0A401GLR0</accession>
<sequence length="382" mass="43333">MWQKRAPVGHSQVGRHSRSPLPKSYAYSTVNASVPASVKTKLQHTLSEKSVQRRRNFFIWAPSLRLIGGLHLDAHSPITVASLYRWLTLLLSKPHEFNLYPVEILPTYAIFRYLAQPVGDALPRDSQECLRPGDVGVFVPGEDQTRFQYDVHFAGMQITYAEEEASSREAYRNHMTESFIEEVQTRDGHRCVLTGASSTDVPLAVCWIVLPCSIRHVRYYQGPEMTPVLADMTSYYAISNAWTLRADLAELFKSNQWGIDVGDNCRVVFFGLYDSYSGLLPQVPSNLPLSGPICERLTEHFARCLSYNILGGDILDKYDGFDVSGYLEDLGYFDGDDLDPADPGWQTELGKEVWELRFRLKCEERQNRSSQRNTDATDSDNQ</sequence>